<dbReference type="AlphaFoldDB" id="A0A7C9L985"/>
<protein>
    <recommendedName>
        <fullName evidence="5">OmpW family protein</fullName>
    </recommendedName>
</protein>
<evidence type="ECO:0008006" key="5">
    <source>
        <dbReference type="Google" id="ProtNLM"/>
    </source>
</evidence>
<accession>A0A7C9L985</accession>
<dbReference type="SUPFAM" id="SSF56925">
    <property type="entry name" value="OMPA-like"/>
    <property type="match status" value="1"/>
</dbReference>
<dbReference type="Proteomes" id="UP000483078">
    <property type="component" value="Unassembled WGS sequence"/>
</dbReference>
<comment type="caution">
    <text evidence="3">The sequence shown here is derived from an EMBL/GenBank/DDBJ whole genome shotgun (WGS) entry which is preliminary data.</text>
</comment>
<reference evidence="3 4" key="1">
    <citation type="submission" date="2019-06" db="EMBL/GenBank/DDBJ databases">
        <title>Enrichment of Autotrophic Halophilic Microorganisms from Red Sea Brine Pool Using Microbial Electrosynthesis System.</title>
        <authorList>
            <person name="Alqahtani M.F."/>
            <person name="Bajracharya S."/>
            <person name="Katuri K.P."/>
            <person name="Ali M."/>
            <person name="Saikaly P.E."/>
        </authorList>
    </citation>
    <scope>NUCLEOTIDE SEQUENCE [LARGE SCALE GENOMIC DNA]</scope>
    <source>
        <strain evidence="3">MES6</strain>
    </source>
</reference>
<proteinExistence type="inferred from homology"/>
<evidence type="ECO:0000313" key="3">
    <source>
        <dbReference type="EMBL" id="MTJ05534.1"/>
    </source>
</evidence>
<gene>
    <name evidence="3" type="ORF">FH759_12680</name>
</gene>
<dbReference type="Pfam" id="PF03922">
    <property type="entry name" value="OmpW"/>
    <property type="match status" value="1"/>
</dbReference>
<dbReference type="InterPro" id="IPR005618">
    <property type="entry name" value="OMPW"/>
</dbReference>
<dbReference type="PANTHER" id="PTHR36920">
    <property type="match status" value="1"/>
</dbReference>
<keyword evidence="2" id="KW-0732">Signal</keyword>
<comment type="similarity">
    <text evidence="1">Belongs to the OmpW/AlkL family.</text>
</comment>
<name>A0A7C9L985_9RHOB</name>
<dbReference type="RefSeq" id="WP_273250316.1">
    <property type="nucleotide sequence ID" value="NZ_VENJ01000019.1"/>
</dbReference>
<dbReference type="GO" id="GO:0019867">
    <property type="term" value="C:outer membrane"/>
    <property type="evidence" value="ECO:0007669"/>
    <property type="project" value="InterPro"/>
</dbReference>
<dbReference type="PANTHER" id="PTHR36920:SF1">
    <property type="entry name" value="OUTER MEMBRANE PROTEIN W"/>
    <property type="match status" value="1"/>
</dbReference>
<dbReference type="Gene3D" id="2.40.160.20">
    <property type="match status" value="1"/>
</dbReference>
<evidence type="ECO:0000313" key="4">
    <source>
        <dbReference type="Proteomes" id="UP000483078"/>
    </source>
</evidence>
<feature type="signal peptide" evidence="2">
    <location>
        <begin position="1"/>
        <end position="23"/>
    </location>
</feature>
<evidence type="ECO:0000256" key="1">
    <source>
        <dbReference type="ARBA" id="ARBA00009330"/>
    </source>
</evidence>
<organism evidence="3 4">
    <name type="scientific">Sediminimonas qiaohouensis</name>
    <dbReference type="NCBI Taxonomy" id="552061"/>
    <lineage>
        <taxon>Bacteria</taxon>
        <taxon>Pseudomonadati</taxon>
        <taxon>Pseudomonadota</taxon>
        <taxon>Alphaproteobacteria</taxon>
        <taxon>Rhodobacterales</taxon>
        <taxon>Roseobacteraceae</taxon>
        <taxon>Sediminimonas</taxon>
    </lineage>
</organism>
<sequence length="200" mass="21150">MKRKTTALATVCAVLLGSGAAMAQSAGEYTLGVGFGNVNPKSNNGTLAGGATTIDDNTQLTLTAEYFIRDNLGIELLAATPFKHNITIAGVGTATTKHLPPTLSLQYHFANGKNITPFVGAGINYTTFFDEKTTLGNLKIEDSFGLAVNVGLDFKISDRGAIRANVRWMDIDSDVKLGGTKIGTTHIDPVVAGLSYVHRF</sequence>
<feature type="chain" id="PRO_5028836906" description="OmpW family protein" evidence="2">
    <location>
        <begin position="24"/>
        <end position="200"/>
    </location>
</feature>
<evidence type="ECO:0000256" key="2">
    <source>
        <dbReference type="SAM" id="SignalP"/>
    </source>
</evidence>
<dbReference type="InterPro" id="IPR011250">
    <property type="entry name" value="OMP/PagP_B-barrel"/>
</dbReference>
<dbReference type="GO" id="GO:0055085">
    <property type="term" value="P:transmembrane transport"/>
    <property type="evidence" value="ECO:0007669"/>
    <property type="project" value="TreeGrafter"/>
</dbReference>
<dbReference type="EMBL" id="VENJ01000019">
    <property type="protein sequence ID" value="MTJ05534.1"/>
    <property type="molecule type" value="Genomic_DNA"/>
</dbReference>